<protein>
    <submittedName>
        <fullName evidence="1">Uncharacterized protein</fullName>
    </submittedName>
</protein>
<evidence type="ECO:0000313" key="2">
    <source>
        <dbReference type="Proteomes" id="UP000007266"/>
    </source>
</evidence>
<dbReference type="InParanoid" id="D2A0I6"/>
<keyword evidence="2" id="KW-1185">Reference proteome</keyword>
<name>D2A0I6_TRICA</name>
<dbReference type="HOGENOM" id="CLU_2870483_0_0_1"/>
<evidence type="ECO:0000313" key="1">
    <source>
        <dbReference type="EMBL" id="EFA02510.1"/>
    </source>
</evidence>
<reference evidence="1 2" key="1">
    <citation type="journal article" date="2008" name="Nature">
        <title>The genome of the model beetle and pest Tribolium castaneum.</title>
        <authorList>
            <consortium name="Tribolium Genome Sequencing Consortium"/>
            <person name="Richards S."/>
            <person name="Gibbs R.A."/>
            <person name="Weinstock G.M."/>
            <person name="Brown S.J."/>
            <person name="Denell R."/>
            <person name="Beeman R.W."/>
            <person name="Gibbs R."/>
            <person name="Beeman R.W."/>
            <person name="Brown S.J."/>
            <person name="Bucher G."/>
            <person name="Friedrich M."/>
            <person name="Grimmelikhuijzen C.J."/>
            <person name="Klingler M."/>
            <person name="Lorenzen M."/>
            <person name="Richards S."/>
            <person name="Roth S."/>
            <person name="Schroder R."/>
            <person name="Tautz D."/>
            <person name="Zdobnov E.M."/>
            <person name="Muzny D."/>
            <person name="Gibbs R.A."/>
            <person name="Weinstock G.M."/>
            <person name="Attaway T."/>
            <person name="Bell S."/>
            <person name="Buhay C.J."/>
            <person name="Chandrabose M.N."/>
            <person name="Chavez D."/>
            <person name="Clerk-Blankenburg K.P."/>
            <person name="Cree A."/>
            <person name="Dao M."/>
            <person name="Davis C."/>
            <person name="Chacko J."/>
            <person name="Dinh H."/>
            <person name="Dugan-Rocha S."/>
            <person name="Fowler G."/>
            <person name="Garner T.T."/>
            <person name="Garnes J."/>
            <person name="Gnirke A."/>
            <person name="Hawes A."/>
            <person name="Hernandez J."/>
            <person name="Hines S."/>
            <person name="Holder M."/>
            <person name="Hume J."/>
            <person name="Jhangiani S.N."/>
            <person name="Joshi V."/>
            <person name="Khan Z.M."/>
            <person name="Jackson L."/>
            <person name="Kovar C."/>
            <person name="Kowis A."/>
            <person name="Lee S."/>
            <person name="Lewis L.R."/>
            <person name="Margolis J."/>
            <person name="Morgan M."/>
            <person name="Nazareth L.V."/>
            <person name="Nguyen N."/>
            <person name="Okwuonu G."/>
            <person name="Parker D."/>
            <person name="Richards S."/>
            <person name="Ruiz S.J."/>
            <person name="Santibanez J."/>
            <person name="Savard J."/>
            <person name="Scherer S.E."/>
            <person name="Schneider B."/>
            <person name="Sodergren E."/>
            <person name="Tautz D."/>
            <person name="Vattahil S."/>
            <person name="Villasana D."/>
            <person name="White C.S."/>
            <person name="Wright R."/>
            <person name="Park Y."/>
            <person name="Beeman R.W."/>
            <person name="Lord J."/>
            <person name="Oppert B."/>
            <person name="Lorenzen M."/>
            <person name="Brown S."/>
            <person name="Wang L."/>
            <person name="Savard J."/>
            <person name="Tautz D."/>
            <person name="Richards S."/>
            <person name="Weinstock G."/>
            <person name="Gibbs R.A."/>
            <person name="Liu Y."/>
            <person name="Worley K."/>
            <person name="Weinstock G."/>
            <person name="Elsik C.G."/>
            <person name="Reese J.T."/>
            <person name="Elhaik E."/>
            <person name="Landan G."/>
            <person name="Graur D."/>
            <person name="Arensburger P."/>
            <person name="Atkinson P."/>
            <person name="Beeman R.W."/>
            <person name="Beidler J."/>
            <person name="Brown S.J."/>
            <person name="Demuth J.P."/>
            <person name="Drury D.W."/>
            <person name="Du Y.Z."/>
            <person name="Fujiwara H."/>
            <person name="Lorenzen M."/>
            <person name="Maselli V."/>
            <person name="Osanai M."/>
            <person name="Park Y."/>
            <person name="Robertson H.M."/>
            <person name="Tu Z."/>
            <person name="Wang J.J."/>
            <person name="Wang S."/>
            <person name="Richards S."/>
            <person name="Song H."/>
            <person name="Zhang L."/>
            <person name="Sodergren E."/>
            <person name="Werner D."/>
            <person name="Stanke M."/>
            <person name="Morgenstern B."/>
            <person name="Solovyev V."/>
            <person name="Kosarev P."/>
            <person name="Brown G."/>
            <person name="Chen H.C."/>
            <person name="Ermolaeva O."/>
            <person name="Hlavina W."/>
            <person name="Kapustin Y."/>
            <person name="Kiryutin B."/>
            <person name="Kitts P."/>
            <person name="Maglott D."/>
            <person name="Pruitt K."/>
            <person name="Sapojnikov V."/>
            <person name="Souvorov A."/>
            <person name="Mackey A.J."/>
            <person name="Waterhouse R.M."/>
            <person name="Wyder S."/>
            <person name="Zdobnov E.M."/>
            <person name="Zdobnov E.M."/>
            <person name="Wyder S."/>
            <person name="Kriventseva E.V."/>
            <person name="Kadowaki T."/>
            <person name="Bork P."/>
            <person name="Aranda M."/>
            <person name="Bao R."/>
            <person name="Beermann A."/>
            <person name="Berns N."/>
            <person name="Bolognesi R."/>
            <person name="Bonneton F."/>
            <person name="Bopp D."/>
            <person name="Brown S.J."/>
            <person name="Bucher G."/>
            <person name="Butts T."/>
            <person name="Chaumot A."/>
            <person name="Denell R.E."/>
            <person name="Ferrier D.E."/>
            <person name="Friedrich M."/>
            <person name="Gordon C.M."/>
            <person name="Jindra M."/>
            <person name="Klingler M."/>
            <person name="Lan Q."/>
            <person name="Lattorff H.M."/>
            <person name="Laudet V."/>
            <person name="von Levetsow C."/>
            <person name="Liu Z."/>
            <person name="Lutz R."/>
            <person name="Lynch J.A."/>
            <person name="da Fonseca R.N."/>
            <person name="Posnien N."/>
            <person name="Reuter R."/>
            <person name="Roth S."/>
            <person name="Savard J."/>
            <person name="Schinko J.B."/>
            <person name="Schmitt C."/>
            <person name="Schoppmeier M."/>
            <person name="Schroder R."/>
            <person name="Shippy T.D."/>
            <person name="Simonnet F."/>
            <person name="Marques-Souza H."/>
            <person name="Tautz D."/>
            <person name="Tomoyasu Y."/>
            <person name="Trauner J."/>
            <person name="Van der Zee M."/>
            <person name="Vervoort M."/>
            <person name="Wittkopp N."/>
            <person name="Wimmer E.A."/>
            <person name="Yang X."/>
            <person name="Jones A.K."/>
            <person name="Sattelle D.B."/>
            <person name="Ebert P.R."/>
            <person name="Nelson D."/>
            <person name="Scott J.G."/>
            <person name="Beeman R.W."/>
            <person name="Muthukrishnan S."/>
            <person name="Kramer K.J."/>
            <person name="Arakane Y."/>
            <person name="Beeman R.W."/>
            <person name="Zhu Q."/>
            <person name="Hogenkamp D."/>
            <person name="Dixit R."/>
            <person name="Oppert B."/>
            <person name="Jiang H."/>
            <person name="Zou Z."/>
            <person name="Marshall J."/>
            <person name="Elpidina E."/>
            <person name="Vinokurov K."/>
            <person name="Oppert C."/>
            <person name="Zou Z."/>
            <person name="Evans J."/>
            <person name="Lu Z."/>
            <person name="Zhao P."/>
            <person name="Sumathipala N."/>
            <person name="Altincicek B."/>
            <person name="Vilcinskas A."/>
            <person name="Williams M."/>
            <person name="Hultmark D."/>
            <person name="Hetru C."/>
            <person name="Jiang H."/>
            <person name="Grimmelikhuijzen C.J."/>
            <person name="Hauser F."/>
            <person name="Cazzamali G."/>
            <person name="Williamson M."/>
            <person name="Park Y."/>
            <person name="Li B."/>
            <person name="Tanaka Y."/>
            <person name="Predel R."/>
            <person name="Neupert S."/>
            <person name="Schachtner J."/>
            <person name="Verleyen P."/>
            <person name="Raible F."/>
            <person name="Bork P."/>
            <person name="Friedrich M."/>
            <person name="Walden K.K."/>
            <person name="Robertson H.M."/>
            <person name="Angeli S."/>
            <person name="Foret S."/>
            <person name="Bucher G."/>
            <person name="Schuetz S."/>
            <person name="Maleszka R."/>
            <person name="Wimmer E.A."/>
            <person name="Beeman R.W."/>
            <person name="Lorenzen M."/>
            <person name="Tomoyasu Y."/>
            <person name="Miller S.C."/>
            <person name="Grossmann D."/>
            <person name="Bucher G."/>
        </authorList>
    </citation>
    <scope>NUCLEOTIDE SEQUENCE [LARGE SCALE GENOMIC DNA]</scope>
    <source>
        <strain evidence="1 2">Georgia GA2</strain>
    </source>
</reference>
<dbReference type="Proteomes" id="UP000007266">
    <property type="component" value="Linkage group 4"/>
</dbReference>
<gene>
    <name evidence="1" type="primary">GLEAN_08213</name>
    <name evidence="1" type="ORF">TcasGA2_TC008213</name>
</gene>
<sequence length="64" mass="7224">MALDLFESNACSSAPSPNSIVRATKELRQWMRCALHTVTSRYSLYLTVIVTRHRNSIQSTVLAK</sequence>
<reference evidence="1 2" key="2">
    <citation type="journal article" date="2010" name="Nucleic Acids Res.">
        <title>BeetleBase in 2010: revisions to provide comprehensive genomic information for Tribolium castaneum.</title>
        <authorList>
            <person name="Kim H.S."/>
            <person name="Murphy T."/>
            <person name="Xia J."/>
            <person name="Caragea D."/>
            <person name="Park Y."/>
            <person name="Beeman R.W."/>
            <person name="Lorenzen M.D."/>
            <person name="Butcher S."/>
            <person name="Manak J.R."/>
            <person name="Brown S.J."/>
        </authorList>
    </citation>
    <scope>GENOME REANNOTATION</scope>
    <source>
        <strain evidence="1 2">Georgia GA2</strain>
    </source>
</reference>
<dbReference type="AlphaFoldDB" id="D2A0I6"/>
<proteinExistence type="predicted"/>
<dbReference type="EMBL" id="KQ971338">
    <property type="protein sequence ID" value="EFA02510.1"/>
    <property type="molecule type" value="Genomic_DNA"/>
</dbReference>
<organism evidence="1 2">
    <name type="scientific">Tribolium castaneum</name>
    <name type="common">Red flour beetle</name>
    <dbReference type="NCBI Taxonomy" id="7070"/>
    <lineage>
        <taxon>Eukaryota</taxon>
        <taxon>Metazoa</taxon>
        <taxon>Ecdysozoa</taxon>
        <taxon>Arthropoda</taxon>
        <taxon>Hexapoda</taxon>
        <taxon>Insecta</taxon>
        <taxon>Pterygota</taxon>
        <taxon>Neoptera</taxon>
        <taxon>Endopterygota</taxon>
        <taxon>Coleoptera</taxon>
        <taxon>Polyphaga</taxon>
        <taxon>Cucujiformia</taxon>
        <taxon>Tenebrionidae</taxon>
        <taxon>Tenebrionidae incertae sedis</taxon>
        <taxon>Tribolium</taxon>
    </lineage>
</organism>
<accession>D2A0I6</accession>